<proteinExistence type="predicted"/>
<gene>
    <name evidence="4" type="ORF">BGZ65_010039</name>
</gene>
<feature type="domain" description="THIF-type NAD/FAD binding fold" evidence="3">
    <location>
        <begin position="84"/>
        <end position="343"/>
    </location>
</feature>
<accession>A0A9P6MAQ8</accession>
<dbReference type="InterPro" id="IPR035985">
    <property type="entry name" value="Ubiquitin-activating_enz"/>
</dbReference>
<dbReference type="GO" id="GO:0008641">
    <property type="term" value="F:ubiquitin-like modifier activating enzyme activity"/>
    <property type="evidence" value="ECO:0007669"/>
    <property type="project" value="InterPro"/>
</dbReference>
<keyword evidence="5" id="KW-1185">Reference proteome</keyword>
<dbReference type="PANTHER" id="PTHR43267">
    <property type="entry name" value="TRNA THREONYLCARBAMOYLADENOSINE DEHYDRATASE"/>
    <property type="match status" value="1"/>
</dbReference>
<protein>
    <recommendedName>
        <fullName evidence="3">THIF-type NAD/FAD binding fold domain-containing protein</fullName>
    </recommendedName>
</protein>
<reference evidence="4" key="1">
    <citation type="journal article" date="2020" name="Fungal Divers.">
        <title>Resolving the Mortierellaceae phylogeny through synthesis of multi-gene phylogenetics and phylogenomics.</title>
        <authorList>
            <person name="Vandepol N."/>
            <person name="Liber J."/>
            <person name="Desiro A."/>
            <person name="Na H."/>
            <person name="Kennedy M."/>
            <person name="Barry K."/>
            <person name="Grigoriev I.V."/>
            <person name="Miller A.N."/>
            <person name="O'Donnell K."/>
            <person name="Stajich J.E."/>
            <person name="Bonito G."/>
        </authorList>
    </citation>
    <scope>NUCLEOTIDE SEQUENCE</scope>
    <source>
        <strain evidence="4">MES-2147</strain>
    </source>
</reference>
<evidence type="ECO:0000256" key="1">
    <source>
        <dbReference type="SAM" id="MobiDB-lite"/>
    </source>
</evidence>
<dbReference type="GO" id="GO:0005741">
    <property type="term" value="C:mitochondrial outer membrane"/>
    <property type="evidence" value="ECO:0007669"/>
    <property type="project" value="TreeGrafter"/>
</dbReference>
<dbReference type="InterPro" id="IPR045886">
    <property type="entry name" value="ThiF/MoeB/HesA"/>
</dbReference>
<comment type="caution">
    <text evidence="4">The sequence shown here is derived from an EMBL/GenBank/DDBJ whole genome shotgun (WGS) entry which is preliminary data.</text>
</comment>
<sequence length="481" mass="53685">MALVAVAASVATTAVLLGYQGSQRKQRSRHLKNDLRSPPSRSTSTAQKLKQSEQQHYHNHHHDPIHFVGGKVQFDEELIQEQLARNIAFLGEEGVQRLRESFVIVVGSGSIGSWAASMLIKSGVGKIRIIDYDQISLSGLNQHATATRADVGTPKVIAMKKYLRMIAPWAEVDICVERLYEDCVERLLSGNPAYVVDTLGDLGTKLQLLKYCHEHSIPVISSMGAGAKADPSHVQIGDISETFEDPFATVVRRRLKRLDVDWGVEVVYSTEKPYLAEPTITKVNASQQKPHDSDKDDEEYTPLANFSGYSEAILPILMPLPAMFGMSMATFIICKIAGWAMEPLPIKFRMELYQRLHRDLKAREDELSSTSEAVSAVSESSSPAVESSQGTLLLSRRDIGYVVEEMFKSKSAVSGSMDQIVVCRWRRDKPLSLLNTVVLTEKEREKHLALPIGADLEEVYGKDVIDFVESRFREEEQISRL</sequence>
<evidence type="ECO:0000313" key="5">
    <source>
        <dbReference type="Proteomes" id="UP000749646"/>
    </source>
</evidence>
<dbReference type="PANTHER" id="PTHR43267:SF2">
    <property type="entry name" value="TRNA THREONYLCARBAMOYLADENOSINE DEHYDRATASE 1-RELATED"/>
    <property type="match status" value="1"/>
</dbReference>
<dbReference type="SUPFAM" id="SSF69572">
    <property type="entry name" value="Activating enzymes of the ubiquitin-like proteins"/>
    <property type="match status" value="1"/>
</dbReference>
<dbReference type="InterPro" id="IPR000594">
    <property type="entry name" value="ThiF_NAD_FAD-bd"/>
</dbReference>
<feature type="signal peptide" evidence="2">
    <location>
        <begin position="1"/>
        <end position="18"/>
    </location>
</feature>
<name>A0A9P6MAQ8_9FUNG</name>
<feature type="chain" id="PRO_5040516917" description="THIF-type NAD/FAD binding fold domain-containing protein" evidence="2">
    <location>
        <begin position="19"/>
        <end position="481"/>
    </location>
</feature>
<feature type="compositionally biased region" description="Polar residues" evidence="1">
    <location>
        <begin position="39"/>
        <end position="49"/>
    </location>
</feature>
<organism evidence="4 5">
    <name type="scientific">Modicella reniformis</name>
    <dbReference type="NCBI Taxonomy" id="1440133"/>
    <lineage>
        <taxon>Eukaryota</taxon>
        <taxon>Fungi</taxon>
        <taxon>Fungi incertae sedis</taxon>
        <taxon>Mucoromycota</taxon>
        <taxon>Mortierellomycotina</taxon>
        <taxon>Mortierellomycetes</taxon>
        <taxon>Mortierellales</taxon>
        <taxon>Mortierellaceae</taxon>
        <taxon>Modicella</taxon>
    </lineage>
</organism>
<dbReference type="CDD" id="cd00755">
    <property type="entry name" value="YgdL_like"/>
    <property type="match status" value="1"/>
</dbReference>
<evidence type="ECO:0000313" key="4">
    <source>
        <dbReference type="EMBL" id="KAF9985726.1"/>
    </source>
</evidence>
<dbReference type="EMBL" id="JAAAHW010003280">
    <property type="protein sequence ID" value="KAF9985726.1"/>
    <property type="molecule type" value="Genomic_DNA"/>
</dbReference>
<dbReference type="GO" id="GO:0061503">
    <property type="term" value="F:tRNA threonylcarbamoyladenosine dehydratase"/>
    <property type="evidence" value="ECO:0007669"/>
    <property type="project" value="TreeGrafter"/>
</dbReference>
<feature type="region of interest" description="Disordered" evidence="1">
    <location>
        <begin position="24"/>
        <end position="62"/>
    </location>
</feature>
<dbReference type="Proteomes" id="UP000749646">
    <property type="component" value="Unassembled WGS sequence"/>
</dbReference>
<dbReference type="GO" id="GO:0061504">
    <property type="term" value="P:cyclic threonylcarbamoyladenosine biosynthetic process"/>
    <property type="evidence" value="ECO:0007669"/>
    <property type="project" value="TreeGrafter"/>
</dbReference>
<dbReference type="Pfam" id="PF00899">
    <property type="entry name" value="ThiF"/>
    <property type="match status" value="1"/>
</dbReference>
<dbReference type="OrthoDB" id="10265862at2759"/>
<keyword evidence="2" id="KW-0732">Signal</keyword>
<evidence type="ECO:0000259" key="3">
    <source>
        <dbReference type="Pfam" id="PF00899"/>
    </source>
</evidence>
<dbReference type="Gene3D" id="3.40.50.720">
    <property type="entry name" value="NAD(P)-binding Rossmann-like Domain"/>
    <property type="match status" value="1"/>
</dbReference>
<feature type="region of interest" description="Disordered" evidence="1">
    <location>
        <begin position="279"/>
        <end position="301"/>
    </location>
</feature>
<dbReference type="AlphaFoldDB" id="A0A9P6MAQ8"/>
<evidence type="ECO:0000256" key="2">
    <source>
        <dbReference type="SAM" id="SignalP"/>
    </source>
</evidence>